<evidence type="ECO:0000256" key="1">
    <source>
        <dbReference type="SAM" id="MobiDB-lite"/>
    </source>
</evidence>
<accession>A0ABW8A272</accession>
<dbReference type="InterPro" id="IPR046828">
    <property type="entry name" value="RepSA"/>
</dbReference>
<name>A0ABW8A272_9ACTN</name>
<protein>
    <submittedName>
        <fullName evidence="2">Replication initiator</fullName>
    </submittedName>
</protein>
<feature type="compositionally biased region" description="Low complexity" evidence="1">
    <location>
        <begin position="109"/>
        <end position="122"/>
    </location>
</feature>
<feature type="compositionally biased region" description="Low complexity" evidence="1">
    <location>
        <begin position="129"/>
        <end position="145"/>
    </location>
</feature>
<keyword evidence="3" id="KW-1185">Reference proteome</keyword>
<sequence>MHLRGILRVPCKTRRASRCPSCAETYRADTYQLIRAGLIGGKGAPDTVTTHPTLFVTLTAPSFGIVHARREHGGKVQPCHARRNAETSPHGRVMSCTQRHGKDDLQTRPVPSCPNSSPPTTSRIRGHHSPTPACTTSATSTPPHS</sequence>
<evidence type="ECO:0000313" key="3">
    <source>
        <dbReference type="Proteomes" id="UP001612928"/>
    </source>
</evidence>
<proteinExistence type="predicted"/>
<dbReference type="RefSeq" id="WP_397021463.1">
    <property type="nucleotide sequence ID" value="NZ_JBITMB010000003.1"/>
</dbReference>
<dbReference type="Proteomes" id="UP001612928">
    <property type="component" value="Unassembled WGS sequence"/>
</dbReference>
<feature type="region of interest" description="Disordered" evidence="1">
    <location>
        <begin position="71"/>
        <end position="145"/>
    </location>
</feature>
<gene>
    <name evidence="2" type="ORF">ACIBP5_13040</name>
</gene>
<evidence type="ECO:0000313" key="2">
    <source>
        <dbReference type="EMBL" id="MFI7440871.1"/>
    </source>
</evidence>
<organism evidence="2 3">
    <name type="scientific">Nonomuraea indica</name>
    <dbReference type="NCBI Taxonomy" id="1581193"/>
    <lineage>
        <taxon>Bacteria</taxon>
        <taxon>Bacillati</taxon>
        <taxon>Actinomycetota</taxon>
        <taxon>Actinomycetes</taxon>
        <taxon>Streptosporangiales</taxon>
        <taxon>Streptosporangiaceae</taxon>
        <taxon>Nonomuraea</taxon>
    </lineage>
</organism>
<dbReference type="EMBL" id="JBITMB010000003">
    <property type="protein sequence ID" value="MFI7440871.1"/>
    <property type="molecule type" value="Genomic_DNA"/>
</dbReference>
<comment type="caution">
    <text evidence="2">The sequence shown here is derived from an EMBL/GenBank/DDBJ whole genome shotgun (WGS) entry which is preliminary data.</text>
</comment>
<reference evidence="2 3" key="1">
    <citation type="submission" date="2024-10" db="EMBL/GenBank/DDBJ databases">
        <title>The Natural Products Discovery Center: Release of the First 8490 Sequenced Strains for Exploring Actinobacteria Biosynthetic Diversity.</title>
        <authorList>
            <person name="Kalkreuter E."/>
            <person name="Kautsar S.A."/>
            <person name="Yang D."/>
            <person name="Bader C.D."/>
            <person name="Teijaro C.N."/>
            <person name="Fluegel L."/>
            <person name="Davis C.M."/>
            <person name="Simpson J.R."/>
            <person name="Lauterbach L."/>
            <person name="Steele A.D."/>
            <person name="Gui C."/>
            <person name="Meng S."/>
            <person name="Li G."/>
            <person name="Viehrig K."/>
            <person name="Ye F."/>
            <person name="Su P."/>
            <person name="Kiefer A.F."/>
            <person name="Nichols A."/>
            <person name="Cepeda A.J."/>
            <person name="Yan W."/>
            <person name="Fan B."/>
            <person name="Jiang Y."/>
            <person name="Adhikari A."/>
            <person name="Zheng C.-J."/>
            <person name="Schuster L."/>
            <person name="Cowan T.M."/>
            <person name="Smanski M.J."/>
            <person name="Chevrette M.G."/>
            <person name="De Carvalho L.P.S."/>
            <person name="Shen B."/>
        </authorList>
    </citation>
    <scope>NUCLEOTIDE SEQUENCE [LARGE SCALE GENOMIC DNA]</scope>
    <source>
        <strain evidence="2 3">NPDC049503</strain>
    </source>
</reference>
<dbReference type="Pfam" id="PF20199">
    <property type="entry name" value="RepSA"/>
    <property type="match status" value="1"/>
</dbReference>